<evidence type="ECO:0000256" key="4">
    <source>
        <dbReference type="ARBA" id="ARBA00006451"/>
    </source>
</evidence>
<evidence type="ECO:0000256" key="6">
    <source>
        <dbReference type="ARBA" id="ARBA00018857"/>
    </source>
</evidence>
<keyword evidence="10" id="KW-0548">Nucleotidyltransferase</keyword>
<gene>
    <name evidence="15" type="ORF">BJG266_LOCUS35682</name>
    <name evidence="16" type="ORF">QVE165_LOCUS52714</name>
</gene>
<dbReference type="SUPFAM" id="SSF54197">
    <property type="entry name" value="HIT-like"/>
    <property type="match status" value="1"/>
</dbReference>
<dbReference type="Pfam" id="PF26217">
    <property type="entry name" value="GDPGP1_N"/>
    <property type="match status" value="1"/>
</dbReference>
<evidence type="ECO:0000256" key="11">
    <source>
        <dbReference type="ARBA" id="ARBA00022741"/>
    </source>
</evidence>
<reference evidence="15" key="1">
    <citation type="submission" date="2021-02" db="EMBL/GenBank/DDBJ databases">
        <authorList>
            <person name="Nowell W R."/>
        </authorList>
    </citation>
    <scope>NUCLEOTIDE SEQUENCE</scope>
</reference>
<keyword evidence="9" id="KW-0808">Transferase</keyword>
<feature type="domain" description="GDPGP1-like C-terminal" evidence="13">
    <location>
        <begin position="196"/>
        <end position="338"/>
    </location>
</feature>
<proteinExistence type="inferred from homology"/>
<accession>A0A815I791</accession>
<evidence type="ECO:0000256" key="10">
    <source>
        <dbReference type="ARBA" id="ARBA00022695"/>
    </source>
</evidence>
<dbReference type="AlphaFoldDB" id="A0A815I791"/>
<dbReference type="GO" id="GO:0006006">
    <property type="term" value="P:glucose metabolic process"/>
    <property type="evidence" value="ECO:0007669"/>
    <property type="project" value="TreeGrafter"/>
</dbReference>
<keyword evidence="7" id="KW-0963">Cytoplasm</keyword>
<evidence type="ECO:0000256" key="12">
    <source>
        <dbReference type="ARBA" id="ARBA00022801"/>
    </source>
</evidence>
<dbReference type="PANTHER" id="PTHR20884">
    <property type="entry name" value="GDP-D-GLUCOSE PHOSPHORYLASE 1"/>
    <property type="match status" value="1"/>
</dbReference>
<dbReference type="GO" id="GO:0005085">
    <property type="term" value="F:guanyl-nucleotide exchange factor activity"/>
    <property type="evidence" value="ECO:0007669"/>
    <property type="project" value="UniProtKB-KW"/>
</dbReference>
<evidence type="ECO:0000313" key="18">
    <source>
        <dbReference type="Proteomes" id="UP000663877"/>
    </source>
</evidence>
<comment type="caution">
    <text evidence="15">The sequence shown here is derived from an EMBL/GenBank/DDBJ whole genome shotgun (WGS) entry which is preliminary data.</text>
</comment>
<keyword evidence="11" id="KW-0547">Nucleotide-binding</keyword>
<protein>
    <recommendedName>
        <fullName evidence="6">GDP-D-glucose phosphorylase 1</fullName>
        <ecNumber evidence="5">2.7.7.78</ecNumber>
    </recommendedName>
</protein>
<dbReference type="GO" id="GO:0016787">
    <property type="term" value="F:hydrolase activity"/>
    <property type="evidence" value="ECO:0007669"/>
    <property type="project" value="UniProtKB-KW"/>
</dbReference>
<keyword evidence="17" id="KW-1185">Reference proteome</keyword>
<dbReference type="InterPro" id="IPR036265">
    <property type="entry name" value="HIT-like_sf"/>
</dbReference>
<comment type="catalytic activity">
    <reaction evidence="1">
        <text>GDP-alpha-D-glucose + phosphate = alpha-D-glucose 1-phosphate + GDP + H(+)</text>
        <dbReference type="Rhea" id="RHEA:30387"/>
        <dbReference type="ChEBI" id="CHEBI:15378"/>
        <dbReference type="ChEBI" id="CHEBI:43474"/>
        <dbReference type="ChEBI" id="CHEBI:58189"/>
        <dbReference type="ChEBI" id="CHEBI:58601"/>
        <dbReference type="ChEBI" id="CHEBI:62230"/>
        <dbReference type="EC" id="2.7.7.78"/>
    </reaction>
</comment>
<evidence type="ECO:0000259" key="13">
    <source>
        <dbReference type="Pfam" id="PF26216"/>
    </source>
</evidence>
<evidence type="ECO:0000313" key="17">
    <source>
        <dbReference type="Proteomes" id="UP000663832"/>
    </source>
</evidence>
<comment type="similarity">
    <text evidence="4">Belongs to the GDPGP1 family.</text>
</comment>
<dbReference type="PANTHER" id="PTHR20884:SF8">
    <property type="entry name" value="GDP-D-GLUCOSE PHOSPHORYLASE 1"/>
    <property type="match status" value="1"/>
</dbReference>
<evidence type="ECO:0000313" key="15">
    <source>
        <dbReference type="EMBL" id="CAF1364433.1"/>
    </source>
</evidence>
<dbReference type="InterPro" id="IPR058866">
    <property type="entry name" value="GDPGP1_N"/>
</dbReference>
<dbReference type="Pfam" id="PF26216">
    <property type="entry name" value="GDPGP1_C"/>
    <property type="match status" value="1"/>
</dbReference>
<feature type="domain" description="GDPGP1-like N-terminal" evidence="14">
    <location>
        <begin position="24"/>
        <end position="183"/>
    </location>
</feature>
<dbReference type="EMBL" id="CAJNOI010000939">
    <property type="protein sequence ID" value="CAF1364433.1"/>
    <property type="molecule type" value="Genomic_DNA"/>
</dbReference>
<dbReference type="GO" id="GO:0005737">
    <property type="term" value="C:cytoplasm"/>
    <property type="evidence" value="ECO:0007669"/>
    <property type="project" value="UniProtKB-SubCell"/>
</dbReference>
<evidence type="ECO:0000256" key="2">
    <source>
        <dbReference type="ARBA" id="ARBA00003049"/>
    </source>
</evidence>
<evidence type="ECO:0000256" key="3">
    <source>
        <dbReference type="ARBA" id="ARBA00004496"/>
    </source>
</evidence>
<evidence type="ECO:0000256" key="5">
    <source>
        <dbReference type="ARBA" id="ARBA00012507"/>
    </source>
</evidence>
<comment type="function">
    <text evidence="2">Specific and highly efficient GDP-D-glucose phosphorylase regulating the levels of GDP-D-glucose in cells.</text>
</comment>
<evidence type="ECO:0000256" key="8">
    <source>
        <dbReference type="ARBA" id="ARBA00022658"/>
    </source>
</evidence>
<dbReference type="EMBL" id="CAJNOM010001287">
    <property type="protein sequence ID" value="CAF1601478.1"/>
    <property type="molecule type" value="Genomic_DNA"/>
</dbReference>
<organism evidence="15 18">
    <name type="scientific">Adineta steineri</name>
    <dbReference type="NCBI Taxonomy" id="433720"/>
    <lineage>
        <taxon>Eukaryota</taxon>
        <taxon>Metazoa</taxon>
        <taxon>Spiralia</taxon>
        <taxon>Gnathifera</taxon>
        <taxon>Rotifera</taxon>
        <taxon>Eurotatoria</taxon>
        <taxon>Bdelloidea</taxon>
        <taxon>Adinetida</taxon>
        <taxon>Adinetidae</taxon>
        <taxon>Adineta</taxon>
    </lineage>
</organism>
<evidence type="ECO:0000259" key="14">
    <source>
        <dbReference type="Pfam" id="PF26217"/>
    </source>
</evidence>
<evidence type="ECO:0000256" key="9">
    <source>
        <dbReference type="ARBA" id="ARBA00022679"/>
    </source>
</evidence>
<keyword evidence="12" id="KW-0378">Hydrolase</keyword>
<evidence type="ECO:0000256" key="7">
    <source>
        <dbReference type="ARBA" id="ARBA00022490"/>
    </source>
</evidence>
<dbReference type="EC" id="2.7.7.78" evidence="5"/>
<dbReference type="GO" id="GO:0000166">
    <property type="term" value="F:nucleotide binding"/>
    <property type="evidence" value="ECO:0007669"/>
    <property type="project" value="UniProtKB-KW"/>
</dbReference>
<dbReference type="OrthoDB" id="417175at2759"/>
<sequence length="341" mass="40330">MWKHFKFDPTSANFSYRTDEKFNEFDTLLRCEWDRAVTQGLFTFQIDHHAKYRILDKGNLNYIIQLNPSRYEKRRTPYPFENVNTPFDKNKFNFNKIKNEEILFSLDNEQDKDKYLIIINNSPIRPYHVLLVPNRELEQPQILTIDCILFGLQFVVSSAHPYILVGFNSLCGYASMNHLHLHGLYLPERLYLQTITCNLFHEKSNCYILSLYDTQAFVFEIRNLNEFEKIARYVCKITDYLSLQNIAHNMAIVKGESFSSSTDALRIFIWFRQSVVNGTMFERCNFACIELSGFMPLQYEEIFNELTESGLREDLNKIVLPTDVQQRIKEDVKHLLDNSFL</sequence>
<evidence type="ECO:0000256" key="1">
    <source>
        <dbReference type="ARBA" id="ARBA00000063"/>
    </source>
</evidence>
<dbReference type="Proteomes" id="UP000663832">
    <property type="component" value="Unassembled WGS sequence"/>
</dbReference>
<dbReference type="InterPro" id="IPR026506">
    <property type="entry name" value="GDPGP"/>
</dbReference>
<dbReference type="InterPro" id="IPR058865">
    <property type="entry name" value="GDPGP1_C"/>
</dbReference>
<dbReference type="Proteomes" id="UP000663877">
    <property type="component" value="Unassembled WGS sequence"/>
</dbReference>
<evidence type="ECO:0000313" key="16">
    <source>
        <dbReference type="EMBL" id="CAF1601478.1"/>
    </source>
</evidence>
<comment type="subcellular location">
    <subcellularLocation>
        <location evidence="3">Cytoplasm</location>
    </subcellularLocation>
</comment>
<dbReference type="GO" id="GO:0080048">
    <property type="term" value="F:GDP-D-glucose phosphorylase activity"/>
    <property type="evidence" value="ECO:0007669"/>
    <property type="project" value="UniProtKB-EC"/>
</dbReference>
<keyword evidence="8" id="KW-0344">Guanine-nucleotide releasing factor</keyword>
<name>A0A815I791_9BILA</name>